<evidence type="ECO:0000313" key="7">
    <source>
        <dbReference type="Proteomes" id="UP000602510"/>
    </source>
</evidence>
<comment type="function">
    <text evidence="5">Effector that suppresses plant defense responses during pathogen infection.</text>
</comment>
<dbReference type="AlphaFoldDB" id="A0A833TPS8"/>
<evidence type="ECO:0000256" key="5">
    <source>
        <dbReference type="RuleBase" id="RU367124"/>
    </source>
</evidence>
<evidence type="ECO:0000256" key="3">
    <source>
        <dbReference type="ARBA" id="ARBA00022525"/>
    </source>
</evidence>
<proteinExistence type="inferred from homology"/>
<comment type="subcellular location">
    <subcellularLocation>
        <location evidence="1 5">Secreted</location>
    </subcellularLocation>
</comment>
<protein>
    <recommendedName>
        <fullName evidence="5">RxLR effector protein</fullName>
    </recommendedName>
</protein>
<evidence type="ECO:0000256" key="4">
    <source>
        <dbReference type="ARBA" id="ARBA00022729"/>
    </source>
</evidence>
<accession>A0A833TPS8</accession>
<dbReference type="InterPro" id="IPR031825">
    <property type="entry name" value="RXLR"/>
</dbReference>
<name>A0A833TPS8_PHYIN</name>
<evidence type="ECO:0000256" key="2">
    <source>
        <dbReference type="ARBA" id="ARBA00010400"/>
    </source>
</evidence>
<dbReference type="Proteomes" id="UP000602510">
    <property type="component" value="Unassembled WGS sequence"/>
</dbReference>
<comment type="similarity">
    <text evidence="2 5">Belongs to the RxLR effector family.</text>
</comment>
<organism evidence="6 7">
    <name type="scientific">Phytophthora infestans</name>
    <name type="common">Potato late blight agent</name>
    <name type="synonym">Botrytis infestans</name>
    <dbReference type="NCBI Taxonomy" id="4787"/>
    <lineage>
        <taxon>Eukaryota</taxon>
        <taxon>Sar</taxon>
        <taxon>Stramenopiles</taxon>
        <taxon>Oomycota</taxon>
        <taxon>Peronosporomycetes</taxon>
        <taxon>Peronosporales</taxon>
        <taxon>Peronosporaceae</taxon>
        <taxon>Phytophthora</taxon>
    </lineage>
</organism>
<keyword evidence="7" id="KW-1185">Reference proteome</keyword>
<dbReference type="EMBL" id="WSZM01000010">
    <property type="protein sequence ID" value="KAF4046900.1"/>
    <property type="molecule type" value="Genomic_DNA"/>
</dbReference>
<evidence type="ECO:0000313" key="6">
    <source>
        <dbReference type="EMBL" id="KAF4046900.1"/>
    </source>
</evidence>
<comment type="caution">
    <text evidence="6">The sequence shown here is derived from an EMBL/GenBank/DDBJ whole genome shotgun (WGS) entry which is preliminary data.</text>
</comment>
<evidence type="ECO:0000256" key="1">
    <source>
        <dbReference type="ARBA" id="ARBA00004613"/>
    </source>
</evidence>
<feature type="chain" id="PRO_5044994396" description="RxLR effector protein" evidence="5">
    <location>
        <begin position="25"/>
        <end position="126"/>
    </location>
</feature>
<dbReference type="Pfam" id="PF16810">
    <property type="entry name" value="RXLR"/>
    <property type="match status" value="1"/>
</dbReference>
<feature type="signal peptide" evidence="5">
    <location>
        <begin position="1"/>
        <end position="24"/>
    </location>
</feature>
<keyword evidence="3 5" id="KW-0964">Secreted</keyword>
<gene>
    <name evidence="6" type="ORF">GN244_ATG00624</name>
</gene>
<reference evidence="6" key="1">
    <citation type="submission" date="2020-04" db="EMBL/GenBank/DDBJ databases">
        <title>Hybrid Assembly of Korean Phytophthora infestans isolates.</title>
        <authorList>
            <person name="Prokchorchik M."/>
            <person name="Lee Y."/>
            <person name="Seo J."/>
            <person name="Cho J.-H."/>
            <person name="Park Y.-E."/>
            <person name="Jang D.-C."/>
            <person name="Im J.-S."/>
            <person name="Choi J.-G."/>
            <person name="Park H.-J."/>
            <person name="Lee G.-B."/>
            <person name="Lee Y.-G."/>
            <person name="Hong S.-Y."/>
            <person name="Cho K."/>
            <person name="Sohn K.H."/>
        </authorList>
    </citation>
    <scope>NUCLEOTIDE SEQUENCE</scope>
    <source>
        <strain evidence="6">KR_1_A1</strain>
    </source>
</reference>
<comment type="domain">
    <text evidence="5">The RxLR-dEER motif acts to carry the protein into the host cell cytoplasm through binding to cell surface phosphatidylinositol-3-phosphate.</text>
</comment>
<keyword evidence="4 5" id="KW-0732">Signal</keyword>
<sequence length="126" mass="14032">MRVLYLALMATATVQVQSPAFGLATPSVDTAQTATSILPPVLTGKPSTDAATRFLRTHPIEDDHDSDNGEARLLDGIRNKLSYYRGKMSPDQLYKYLGLEGLGPNAYKHKNYDAYIKKSTKWRNNQ</sequence>